<reference evidence="1" key="1">
    <citation type="submission" date="2011-03" db="EMBL/GenBank/DDBJ databases">
        <title>Complete sequence of Sphingobacterium sp. 21.</title>
        <authorList>
            <consortium name="US DOE Joint Genome Institute"/>
            <person name="Lucas S."/>
            <person name="Copeland A."/>
            <person name="Lapidus A."/>
            <person name="Cheng J.-F."/>
            <person name="Goodwin L."/>
            <person name="Pitluck S."/>
            <person name="Davenport K."/>
            <person name="Detter J.C."/>
            <person name="Han C."/>
            <person name="Tapia R."/>
            <person name="Land M."/>
            <person name="Hauser L."/>
            <person name="Kyrpides N."/>
            <person name="Ivanova N."/>
            <person name="Ovchinnikova G."/>
            <person name="Pagani I."/>
            <person name="Siebers A.K."/>
            <person name="Allgaier M."/>
            <person name="Thelen M.P."/>
            <person name="Hugenholtz P."/>
            <person name="Woyke T."/>
        </authorList>
    </citation>
    <scope>NUCLEOTIDE SEQUENCE</scope>
    <source>
        <strain evidence="1">21</strain>
    </source>
</reference>
<dbReference type="STRING" id="743722.Sph21_4985"/>
<dbReference type="OrthoDB" id="9803508at2"/>
<sequence length="175" mass="20458">MTKNNLDKPTVGRYIDPGSDFGFKFLFGRPAHQDILIPFLNELIGSSKRIKSLVYGPTEYLGETADQKKVIFDLRCTGDNGEEIIVEMQRMNHDNFKERVMFSTSRLISSQYPKGVEYWNFELPEVIFIGILEFRMDDTERERYLKSISLIDKDSGRIFYSKLSYIFLELPNFLL</sequence>
<evidence type="ECO:0000313" key="1">
    <source>
        <dbReference type="EMBL" id="ADZ81487.1"/>
    </source>
</evidence>
<dbReference type="eggNOG" id="COG5464">
    <property type="taxonomic scope" value="Bacteria"/>
</dbReference>
<dbReference type="HOGENOM" id="CLU_057504_1_2_10"/>
<accession>F4CAK9</accession>
<dbReference type="Pfam" id="PF12784">
    <property type="entry name" value="PDDEXK_2"/>
    <property type="match status" value="1"/>
</dbReference>
<dbReference type="AlphaFoldDB" id="F4CAK9"/>
<dbReference type="InterPro" id="IPR010106">
    <property type="entry name" value="RpnA"/>
</dbReference>
<organism evidence="1">
    <name type="scientific">Sphingobacterium sp. (strain 21)</name>
    <dbReference type="NCBI Taxonomy" id="743722"/>
    <lineage>
        <taxon>Bacteria</taxon>
        <taxon>Pseudomonadati</taxon>
        <taxon>Bacteroidota</taxon>
        <taxon>Sphingobacteriia</taxon>
        <taxon>Sphingobacteriales</taxon>
        <taxon>Sphingobacteriaceae</taxon>
        <taxon>Sphingobacterium</taxon>
    </lineage>
</organism>
<dbReference type="PANTHER" id="PTHR41317:SF1">
    <property type="entry name" value="PD-(D_E)XK NUCLEASE FAMILY TRANSPOSASE"/>
    <property type="match status" value="1"/>
</dbReference>
<dbReference type="PANTHER" id="PTHR41317">
    <property type="entry name" value="PD-(D_E)XK NUCLEASE FAMILY TRANSPOSASE"/>
    <property type="match status" value="1"/>
</dbReference>
<dbReference type="NCBIfam" id="TIGR01784">
    <property type="entry name" value="T_den_put_tspse"/>
    <property type="match status" value="1"/>
</dbReference>
<protein>
    <recommendedName>
        <fullName evidence="2">Rpn family recombination-promoting nuclease/putative transposase</fullName>
    </recommendedName>
</protein>
<name>F4CAK9_SPHS2</name>
<evidence type="ECO:0008006" key="2">
    <source>
        <dbReference type="Google" id="ProtNLM"/>
    </source>
</evidence>
<dbReference type="EMBL" id="CP002584">
    <property type="protein sequence ID" value="ADZ81487.1"/>
    <property type="molecule type" value="Genomic_DNA"/>
</dbReference>
<dbReference type="KEGG" id="shg:Sph21_4985"/>
<proteinExistence type="predicted"/>
<dbReference type="PATRIC" id="fig|743722.3.peg.5285"/>
<gene>
    <name evidence="1" type="ordered locus">Sph21_4985</name>
</gene>